<feature type="region of interest" description="Disordered" evidence="1">
    <location>
        <begin position="164"/>
        <end position="275"/>
    </location>
</feature>
<keyword evidence="2" id="KW-0472">Membrane</keyword>
<protein>
    <submittedName>
        <fullName evidence="3">Uncharacterized protein</fullName>
    </submittedName>
</protein>
<keyword evidence="4" id="KW-1185">Reference proteome</keyword>
<dbReference type="Proteomes" id="UP001345827">
    <property type="component" value="Unassembled WGS sequence"/>
</dbReference>
<keyword evidence="2" id="KW-0812">Transmembrane</keyword>
<keyword evidence="2" id="KW-1133">Transmembrane helix</keyword>
<name>A0AAV9QEB4_9PEZI</name>
<evidence type="ECO:0000256" key="1">
    <source>
        <dbReference type="SAM" id="MobiDB-lite"/>
    </source>
</evidence>
<feature type="compositionally biased region" description="Basic and acidic residues" evidence="1">
    <location>
        <begin position="315"/>
        <end position="325"/>
    </location>
</feature>
<reference evidence="3 4" key="1">
    <citation type="submission" date="2023-06" db="EMBL/GenBank/DDBJ databases">
        <title>Black Yeasts Isolated from many extreme environments.</title>
        <authorList>
            <person name="Coleine C."/>
            <person name="Stajich J.E."/>
            <person name="Selbmann L."/>
        </authorList>
    </citation>
    <scope>NUCLEOTIDE SEQUENCE [LARGE SCALE GENOMIC DNA]</scope>
    <source>
        <strain evidence="3 4">CCFEE 5887</strain>
    </source>
</reference>
<feature type="compositionally biased region" description="Low complexity" evidence="1">
    <location>
        <begin position="176"/>
        <end position="265"/>
    </location>
</feature>
<evidence type="ECO:0000313" key="4">
    <source>
        <dbReference type="Proteomes" id="UP001345827"/>
    </source>
</evidence>
<feature type="transmembrane region" description="Helical" evidence="2">
    <location>
        <begin position="282"/>
        <end position="305"/>
    </location>
</feature>
<proteinExistence type="predicted"/>
<feature type="compositionally biased region" description="Polar residues" evidence="1">
    <location>
        <begin position="424"/>
        <end position="444"/>
    </location>
</feature>
<gene>
    <name evidence="3" type="ORF">LTR25_004266</name>
</gene>
<comment type="caution">
    <text evidence="3">The sequence shown here is derived from an EMBL/GenBank/DDBJ whole genome shotgun (WGS) entry which is preliminary data.</text>
</comment>
<organism evidence="3 4">
    <name type="scientific">Vermiconidia calcicola</name>
    <dbReference type="NCBI Taxonomy" id="1690605"/>
    <lineage>
        <taxon>Eukaryota</taxon>
        <taxon>Fungi</taxon>
        <taxon>Dikarya</taxon>
        <taxon>Ascomycota</taxon>
        <taxon>Pezizomycotina</taxon>
        <taxon>Dothideomycetes</taxon>
        <taxon>Dothideomycetidae</taxon>
        <taxon>Mycosphaerellales</taxon>
        <taxon>Extremaceae</taxon>
        <taxon>Vermiconidia</taxon>
    </lineage>
</organism>
<feature type="region of interest" description="Disordered" evidence="1">
    <location>
        <begin position="309"/>
        <end position="444"/>
    </location>
</feature>
<sequence>MSDPNAFISNGTCYTARGERLDGSFIPCGNDAFGHQACCGAGDNCLGDNACFGVHGSGYGSYLTYWAGCTDPNYEDATCPKKEVDQPWVALTRCDDEEDEWAICSQVGNPSTLQPGASCSCTIAASATIAFTDSSTLSSICSLPKSTGQSIQFFVGHFPSSTLASASGPAAPSQNSASTSPSAGGSSSGAASSAGAPNSSAAASNSATATSGPNSAQGTSTSGPTSAGATSTDASSGSVTVFTSSGTTFTSTVTPSTTSSAAVAGGSSGGGSHSGLSSAAKIGIGVGAGIGALILLALISIFFLLRRKRQRRPPSKIESEGRDYSPPDLSKPPPADEPPKSEVAPAPVPTPYDTDGQMMPEADGRAAWPWTLRSELEGSNPARNGQPYPIAELPGSGNFPGENGAGDSTLVGEANRQIGPGWQKGSSLKLLNTSAGKEYLQSSS</sequence>
<dbReference type="EMBL" id="JAXLQG010000006">
    <property type="protein sequence ID" value="KAK5538723.1"/>
    <property type="molecule type" value="Genomic_DNA"/>
</dbReference>
<evidence type="ECO:0000256" key="2">
    <source>
        <dbReference type="SAM" id="Phobius"/>
    </source>
</evidence>
<evidence type="ECO:0000313" key="3">
    <source>
        <dbReference type="EMBL" id="KAK5538723.1"/>
    </source>
</evidence>
<dbReference type="AlphaFoldDB" id="A0AAV9QEB4"/>
<accession>A0AAV9QEB4</accession>